<protein>
    <submittedName>
        <fullName evidence="1">Uncharacterized protein</fullName>
    </submittedName>
</protein>
<proteinExistence type="predicted"/>
<sequence>MLAVATANHAATETTWTRSRSRAALVDLLFIKMQLYLLGRGRNFSKASDRRLMSIILVACALWDDVNRGPERTAISLLGRKPCAKALLRLTTP</sequence>
<accession>A0A6A7A2H5</accession>
<gene>
    <name evidence="1" type="ORF">CC86DRAFT_22838</name>
</gene>
<reference evidence="1" key="1">
    <citation type="journal article" date="2020" name="Stud. Mycol.">
        <title>101 Dothideomycetes genomes: a test case for predicting lifestyles and emergence of pathogens.</title>
        <authorList>
            <person name="Haridas S."/>
            <person name="Albert R."/>
            <person name="Binder M."/>
            <person name="Bloem J."/>
            <person name="Labutti K."/>
            <person name="Salamov A."/>
            <person name="Andreopoulos B."/>
            <person name="Baker S."/>
            <person name="Barry K."/>
            <person name="Bills G."/>
            <person name="Bluhm B."/>
            <person name="Cannon C."/>
            <person name="Castanera R."/>
            <person name="Culley D."/>
            <person name="Daum C."/>
            <person name="Ezra D."/>
            <person name="Gonzalez J."/>
            <person name="Henrissat B."/>
            <person name="Kuo A."/>
            <person name="Liang C."/>
            <person name="Lipzen A."/>
            <person name="Lutzoni F."/>
            <person name="Magnuson J."/>
            <person name="Mondo S."/>
            <person name="Nolan M."/>
            <person name="Ohm R."/>
            <person name="Pangilinan J."/>
            <person name="Park H.-J."/>
            <person name="Ramirez L."/>
            <person name="Alfaro M."/>
            <person name="Sun H."/>
            <person name="Tritt A."/>
            <person name="Yoshinaga Y."/>
            <person name="Zwiers L.-H."/>
            <person name="Turgeon B."/>
            <person name="Goodwin S."/>
            <person name="Spatafora J."/>
            <person name="Crous P."/>
            <person name="Grigoriev I."/>
        </authorList>
    </citation>
    <scope>NUCLEOTIDE SEQUENCE</scope>
    <source>
        <strain evidence="1">CBS 113818</strain>
    </source>
</reference>
<evidence type="ECO:0000313" key="2">
    <source>
        <dbReference type="Proteomes" id="UP000799424"/>
    </source>
</evidence>
<name>A0A6A7A2H5_9PLEO</name>
<keyword evidence="2" id="KW-1185">Reference proteome</keyword>
<dbReference type="Proteomes" id="UP000799424">
    <property type="component" value="Unassembled WGS sequence"/>
</dbReference>
<dbReference type="AlphaFoldDB" id="A0A6A7A2H5"/>
<organism evidence="1 2">
    <name type="scientific">Ophiobolus disseminans</name>
    <dbReference type="NCBI Taxonomy" id="1469910"/>
    <lineage>
        <taxon>Eukaryota</taxon>
        <taxon>Fungi</taxon>
        <taxon>Dikarya</taxon>
        <taxon>Ascomycota</taxon>
        <taxon>Pezizomycotina</taxon>
        <taxon>Dothideomycetes</taxon>
        <taxon>Pleosporomycetidae</taxon>
        <taxon>Pleosporales</taxon>
        <taxon>Pleosporineae</taxon>
        <taxon>Phaeosphaeriaceae</taxon>
        <taxon>Ophiobolus</taxon>
    </lineage>
</organism>
<evidence type="ECO:0000313" key="1">
    <source>
        <dbReference type="EMBL" id="KAF2826959.1"/>
    </source>
</evidence>
<dbReference type="EMBL" id="MU006225">
    <property type="protein sequence ID" value="KAF2826959.1"/>
    <property type="molecule type" value="Genomic_DNA"/>
</dbReference>